<dbReference type="PANTHER" id="PTHR30337">
    <property type="entry name" value="COMPONENT OF ATP-DEPENDENT DSDNA EXONUCLEASE"/>
    <property type="match status" value="1"/>
</dbReference>
<dbReference type="InterPro" id="IPR041796">
    <property type="entry name" value="Mre11_N"/>
</dbReference>
<sequence>MKFIHTADLHLGSPFKGLMQLPSAIKKVVENSIYQATDQLVATAIKLSVDFIIIAGDAFDDATRDLHAQFYLQRKFQELAQHQIAVIMIYGNHDYLTSSQAVVSYPDNVYVFGPEVTTTTLTLADGQKVAFSGFSYNQNHIQTNLAQTYPARLPNVDYQIGILHGELGQKSNYAPFTLETLQSKGYDYWALGHIHQRQILSQNPYVVYPGNLQGRHRNESGDKGYYLVDWDGTTTKLKFISTAAIIWQNVQVSVAQISNLDNLISKIQKAVFNDKNTLVDLTLTDFEQLDHDLQALITSGELLATLQADVPTEHFNYIYHVQPQVKSQAIYQTIDEKYWQSAANQVFTPANLLKHLGKLQQVPVVRETYQQKDFLSELQQRAVNIISQNKMEE</sequence>
<dbReference type="EMBL" id="QOCS01000005">
    <property type="protein sequence ID" value="RHW48402.1"/>
    <property type="molecule type" value="Genomic_DNA"/>
</dbReference>
<protein>
    <submittedName>
        <fullName evidence="3">DNA repair exonuclease</fullName>
    </submittedName>
</protein>
<dbReference type="InterPro" id="IPR004843">
    <property type="entry name" value="Calcineurin-like_PHP"/>
</dbReference>
<dbReference type="AlphaFoldDB" id="A0A3R6ZW51"/>
<dbReference type="SUPFAM" id="SSF56300">
    <property type="entry name" value="Metallo-dependent phosphatases"/>
    <property type="match status" value="1"/>
</dbReference>
<dbReference type="RefSeq" id="WP_118910157.1">
    <property type="nucleotide sequence ID" value="NZ_QOCS01000005.1"/>
</dbReference>
<dbReference type="GO" id="GO:0004527">
    <property type="term" value="F:exonuclease activity"/>
    <property type="evidence" value="ECO:0007669"/>
    <property type="project" value="UniProtKB-KW"/>
</dbReference>
<keyword evidence="3" id="KW-0269">Exonuclease</keyword>
<dbReference type="CDD" id="cd00840">
    <property type="entry name" value="MPP_Mre11_N"/>
    <property type="match status" value="1"/>
</dbReference>
<dbReference type="PANTHER" id="PTHR30337:SF7">
    <property type="entry name" value="PHOSPHOESTERASE"/>
    <property type="match status" value="1"/>
</dbReference>
<dbReference type="InterPro" id="IPR029052">
    <property type="entry name" value="Metallo-depent_PP-like"/>
</dbReference>
<feature type="domain" description="Calcineurin-like phosphoesterase" evidence="2">
    <location>
        <begin position="1"/>
        <end position="196"/>
    </location>
</feature>
<keyword evidence="3" id="KW-0540">Nuclease</keyword>
<dbReference type="PIRSF" id="PIRSF033091">
    <property type="entry name" value="Pesterase_YhaO"/>
    <property type="match status" value="1"/>
</dbReference>
<dbReference type="Pfam" id="PF00149">
    <property type="entry name" value="Metallophos"/>
    <property type="match status" value="1"/>
</dbReference>
<dbReference type="InterPro" id="IPR014576">
    <property type="entry name" value="Pesterase_YhaO"/>
</dbReference>
<organism evidence="3 4">
    <name type="scientific">Bombilactobacillus bombi</name>
    <dbReference type="NCBI Taxonomy" id="1303590"/>
    <lineage>
        <taxon>Bacteria</taxon>
        <taxon>Bacillati</taxon>
        <taxon>Bacillota</taxon>
        <taxon>Bacilli</taxon>
        <taxon>Lactobacillales</taxon>
        <taxon>Lactobacillaceae</taxon>
        <taxon>Bombilactobacillus</taxon>
    </lineage>
</organism>
<keyword evidence="1" id="KW-0378">Hydrolase</keyword>
<proteinExistence type="predicted"/>
<evidence type="ECO:0000259" key="2">
    <source>
        <dbReference type="Pfam" id="PF00149"/>
    </source>
</evidence>
<gene>
    <name evidence="3" type="ORF">DS832_02255</name>
</gene>
<dbReference type="Proteomes" id="UP000284822">
    <property type="component" value="Unassembled WGS sequence"/>
</dbReference>
<evidence type="ECO:0000256" key="1">
    <source>
        <dbReference type="ARBA" id="ARBA00022801"/>
    </source>
</evidence>
<evidence type="ECO:0000313" key="4">
    <source>
        <dbReference type="Proteomes" id="UP000284822"/>
    </source>
</evidence>
<dbReference type="Gene3D" id="3.60.21.10">
    <property type="match status" value="1"/>
</dbReference>
<dbReference type="InterPro" id="IPR050535">
    <property type="entry name" value="DNA_Repair-Maintenance_Comp"/>
</dbReference>
<comment type="caution">
    <text evidence="3">The sequence shown here is derived from an EMBL/GenBank/DDBJ whole genome shotgun (WGS) entry which is preliminary data.</text>
</comment>
<accession>A0A3R6ZW51</accession>
<name>A0A3R6ZW51_9LACO</name>
<evidence type="ECO:0000313" key="3">
    <source>
        <dbReference type="EMBL" id="RHW48402.1"/>
    </source>
</evidence>
<reference evidence="3 4" key="1">
    <citation type="submission" date="2018-07" db="EMBL/GenBank/DDBJ databases">
        <title>Genome sequences of six Lactobacillus spp. isolated from bumble bee guts.</title>
        <authorList>
            <person name="Motta E.V.S."/>
            <person name="Moran N.A."/>
        </authorList>
    </citation>
    <scope>NUCLEOTIDE SEQUENCE [LARGE SCALE GENOMIC DNA]</scope>
    <source>
        <strain evidence="3 4">LV-8.1</strain>
    </source>
</reference>